<dbReference type="EMBL" id="CAJNOT010000880">
    <property type="protein sequence ID" value="CAF1101113.1"/>
    <property type="molecule type" value="Genomic_DNA"/>
</dbReference>
<dbReference type="AlphaFoldDB" id="A0A814QEI6"/>
<evidence type="ECO:0000313" key="3">
    <source>
        <dbReference type="EMBL" id="CAF1119558.1"/>
    </source>
</evidence>
<dbReference type="GO" id="GO:0005576">
    <property type="term" value="C:extracellular region"/>
    <property type="evidence" value="ECO:0007669"/>
    <property type="project" value="InterPro"/>
</dbReference>
<dbReference type="Proteomes" id="UP000663854">
    <property type="component" value="Unassembled WGS sequence"/>
</dbReference>
<evidence type="ECO:0000313" key="2">
    <source>
        <dbReference type="EMBL" id="CAF1101113.1"/>
    </source>
</evidence>
<comment type="caution">
    <text evidence="3">The sequence shown here is derived from an EMBL/GenBank/DDBJ whole genome shotgun (WGS) entry which is preliminary data.</text>
</comment>
<evidence type="ECO:0000313" key="6">
    <source>
        <dbReference type="Proteomes" id="UP000663854"/>
    </source>
</evidence>
<dbReference type="Proteomes" id="UP000663836">
    <property type="component" value="Unassembled WGS sequence"/>
</dbReference>
<dbReference type="PROSITE" id="PS01009">
    <property type="entry name" value="CRISP_1"/>
    <property type="match status" value="1"/>
</dbReference>
<dbReference type="InterPro" id="IPR014044">
    <property type="entry name" value="CAP_dom"/>
</dbReference>
<dbReference type="EMBL" id="CAJOBD010000974">
    <property type="protein sequence ID" value="CAF3743082.1"/>
    <property type="molecule type" value="Genomic_DNA"/>
</dbReference>
<protein>
    <recommendedName>
        <fullName evidence="1">SCP domain-containing protein</fullName>
    </recommendedName>
</protein>
<gene>
    <name evidence="5" type="ORF">JBS370_LOCUS12119</name>
    <name evidence="4" type="ORF">JXQ802_LOCUS31358</name>
    <name evidence="3" type="ORF">PYM288_LOCUS20624</name>
    <name evidence="2" type="ORF">ZHD862_LOCUS17603</name>
</gene>
<dbReference type="FunFam" id="3.40.33.10:FF:000002">
    <property type="entry name" value="Golgi-associated plant pathogenesis-related protein 1"/>
    <property type="match status" value="1"/>
</dbReference>
<dbReference type="SUPFAM" id="SSF55797">
    <property type="entry name" value="PR-1-like"/>
    <property type="match status" value="1"/>
</dbReference>
<sequence>MVFYRLSSSVVVLADFQQQALLQHNYFRQLHCTAAMALNSTINTIAQNYANYLATNNLFVHSGVSGLGENLWSMSSSVAITFINGSSPTNSWYNEISLYNYGSPGFSSSTGHFTQVIWKESIQLGIGIAFTSDNKIAKVVANYYPAGNKGGAFPSNVLPLCSTSSSNNSAMIGIQSNNCLLGTISVVSLLFNLLS</sequence>
<evidence type="ECO:0000313" key="7">
    <source>
        <dbReference type="Proteomes" id="UP000663870"/>
    </source>
</evidence>
<dbReference type="PRINTS" id="PR00837">
    <property type="entry name" value="V5TPXLIKE"/>
</dbReference>
<dbReference type="CDD" id="cd05382">
    <property type="entry name" value="CAP_GAPR1-like"/>
    <property type="match status" value="1"/>
</dbReference>
<evidence type="ECO:0000313" key="4">
    <source>
        <dbReference type="EMBL" id="CAF1336791.1"/>
    </source>
</evidence>
<proteinExistence type="predicted"/>
<evidence type="ECO:0000259" key="1">
    <source>
        <dbReference type="SMART" id="SM00198"/>
    </source>
</evidence>
<dbReference type="InterPro" id="IPR035940">
    <property type="entry name" value="CAP_sf"/>
</dbReference>
<accession>A0A814QEI6</accession>
<dbReference type="Proteomes" id="UP000663864">
    <property type="component" value="Unassembled WGS sequence"/>
</dbReference>
<dbReference type="SMART" id="SM00198">
    <property type="entry name" value="SCP"/>
    <property type="match status" value="1"/>
</dbReference>
<dbReference type="EMBL" id="CAJNOL010001323">
    <property type="protein sequence ID" value="CAF1336791.1"/>
    <property type="molecule type" value="Genomic_DNA"/>
</dbReference>
<dbReference type="Proteomes" id="UP000663870">
    <property type="component" value="Unassembled WGS sequence"/>
</dbReference>
<dbReference type="EMBL" id="CAJNOH010000765">
    <property type="protein sequence ID" value="CAF1119558.1"/>
    <property type="molecule type" value="Genomic_DNA"/>
</dbReference>
<keyword evidence="7" id="KW-1185">Reference proteome</keyword>
<dbReference type="PANTHER" id="PTHR10334">
    <property type="entry name" value="CYSTEINE-RICH SECRETORY PROTEIN-RELATED"/>
    <property type="match status" value="1"/>
</dbReference>
<reference evidence="3" key="1">
    <citation type="submission" date="2021-02" db="EMBL/GenBank/DDBJ databases">
        <authorList>
            <person name="Nowell W R."/>
        </authorList>
    </citation>
    <scope>NUCLEOTIDE SEQUENCE</scope>
</reference>
<dbReference type="Gene3D" id="3.40.33.10">
    <property type="entry name" value="CAP"/>
    <property type="match status" value="1"/>
</dbReference>
<dbReference type="Pfam" id="PF00188">
    <property type="entry name" value="CAP"/>
    <property type="match status" value="1"/>
</dbReference>
<dbReference type="InterPro" id="IPR018244">
    <property type="entry name" value="Allrgn_V5/Tpx1_CS"/>
</dbReference>
<dbReference type="InterPro" id="IPR034113">
    <property type="entry name" value="SCP_GAPR1-like"/>
</dbReference>
<dbReference type="InterPro" id="IPR001283">
    <property type="entry name" value="CRISP-related"/>
</dbReference>
<evidence type="ECO:0000313" key="5">
    <source>
        <dbReference type="EMBL" id="CAF3743082.1"/>
    </source>
</evidence>
<name>A0A814QEI6_9BILA</name>
<organism evidence="3 6">
    <name type="scientific">Rotaria sordida</name>
    <dbReference type="NCBI Taxonomy" id="392033"/>
    <lineage>
        <taxon>Eukaryota</taxon>
        <taxon>Metazoa</taxon>
        <taxon>Spiralia</taxon>
        <taxon>Gnathifera</taxon>
        <taxon>Rotifera</taxon>
        <taxon>Eurotatoria</taxon>
        <taxon>Bdelloidea</taxon>
        <taxon>Philodinida</taxon>
        <taxon>Philodinidae</taxon>
        <taxon>Rotaria</taxon>
    </lineage>
</organism>
<feature type="domain" description="SCP" evidence="1">
    <location>
        <begin position="15"/>
        <end position="151"/>
    </location>
</feature>